<accession>A0A507CIQ7</accession>
<evidence type="ECO:0000256" key="9">
    <source>
        <dbReference type="ARBA" id="ARBA00023014"/>
    </source>
</evidence>
<evidence type="ECO:0000313" key="16">
    <source>
        <dbReference type="EMBL" id="TPX37563.1"/>
    </source>
</evidence>
<dbReference type="FunFam" id="3.40.1060.10:FF:000001">
    <property type="entry name" value="Aconitate hydratase, mitochondrial"/>
    <property type="match status" value="1"/>
</dbReference>
<comment type="catalytic activity">
    <reaction evidence="12">
        <text>citrate = D-threo-isocitrate</text>
        <dbReference type="Rhea" id="RHEA:10336"/>
        <dbReference type="ChEBI" id="CHEBI:15562"/>
        <dbReference type="ChEBI" id="CHEBI:16947"/>
        <dbReference type="EC" id="4.2.1.3"/>
    </reaction>
</comment>
<dbReference type="GeneID" id="42001679"/>
<evidence type="ECO:0000256" key="11">
    <source>
        <dbReference type="ARBA" id="ARBA00023239"/>
    </source>
</evidence>
<comment type="caution">
    <text evidence="16">The sequence shown here is derived from an EMBL/GenBank/DDBJ whole genome shotgun (WGS) entry which is preliminary data.</text>
</comment>
<dbReference type="PANTHER" id="PTHR43160">
    <property type="entry name" value="ACONITATE HYDRATASE B"/>
    <property type="match status" value="1"/>
</dbReference>
<dbReference type="Gene3D" id="3.40.1060.10">
    <property type="entry name" value="Aconitase, Domain 2"/>
    <property type="match status" value="1"/>
</dbReference>
<dbReference type="Gene3D" id="3.20.19.10">
    <property type="entry name" value="Aconitase, domain 4"/>
    <property type="match status" value="1"/>
</dbReference>
<dbReference type="InterPro" id="IPR015932">
    <property type="entry name" value="Aconitase_dom2"/>
</dbReference>
<comment type="similarity">
    <text evidence="3 13">Belongs to the aconitase/IPM isomerase family.</text>
</comment>
<feature type="domain" description="Aconitase A/isopropylmalate dehydratase small subunit swivel" evidence="15">
    <location>
        <begin position="602"/>
        <end position="731"/>
    </location>
</feature>
<dbReference type="InterPro" id="IPR015931">
    <property type="entry name" value="Acnase/IPM_dHydase_lsu_aba_1/3"/>
</dbReference>
<dbReference type="NCBIfam" id="NF005558">
    <property type="entry name" value="PRK07229.1"/>
    <property type="match status" value="1"/>
</dbReference>
<dbReference type="FunFam" id="3.30.499.10:FF:000003">
    <property type="entry name" value="Aconitate hydratase, mitochondrial"/>
    <property type="match status" value="1"/>
</dbReference>
<dbReference type="GO" id="GO:0005829">
    <property type="term" value="C:cytosol"/>
    <property type="evidence" value="ECO:0007669"/>
    <property type="project" value="TreeGrafter"/>
</dbReference>
<dbReference type="InterPro" id="IPR006248">
    <property type="entry name" value="Aconitase_mito-like"/>
</dbReference>
<dbReference type="InterPro" id="IPR050926">
    <property type="entry name" value="Aconitase/IPM_isomerase"/>
</dbReference>
<evidence type="ECO:0000256" key="12">
    <source>
        <dbReference type="ARBA" id="ARBA00023501"/>
    </source>
</evidence>
<dbReference type="CDD" id="cd01584">
    <property type="entry name" value="AcnA_Mitochondrial"/>
    <property type="match status" value="1"/>
</dbReference>
<evidence type="ECO:0000256" key="13">
    <source>
        <dbReference type="RuleBase" id="RU362107"/>
    </source>
</evidence>
<dbReference type="FunFam" id="3.30.499.10:FF:000004">
    <property type="entry name" value="Aconitate hydratase, mitochondrial"/>
    <property type="match status" value="1"/>
</dbReference>
<evidence type="ECO:0000259" key="15">
    <source>
        <dbReference type="Pfam" id="PF00694"/>
    </source>
</evidence>
<dbReference type="OrthoDB" id="2224430at2759"/>
<evidence type="ECO:0000256" key="8">
    <source>
        <dbReference type="ARBA" id="ARBA00023004"/>
    </source>
</evidence>
<name>A0A507CIQ7_9FUNG</name>
<keyword evidence="10 13" id="KW-0496">Mitochondrion</keyword>
<dbReference type="NCBIfam" id="TIGR01340">
    <property type="entry name" value="aconitase_mito"/>
    <property type="match status" value="1"/>
</dbReference>
<dbReference type="PRINTS" id="PR00415">
    <property type="entry name" value="ACONITASE"/>
</dbReference>
<gene>
    <name evidence="16" type="primary">LEU1</name>
    <name evidence="16" type="ORF">SmJEL517_g00453</name>
</gene>
<dbReference type="Gene3D" id="3.30.499.10">
    <property type="entry name" value="Aconitase, domain 3"/>
    <property type="match status" value="2"/>
</dbReference>
<dbReference type="InterPro" id="IPR001030">
    <property type="entry name" value="Acoase/IPM_deHydtase_lsu_aba"/>
</dbReference>
<dbReference type="PROSITE" id="PS00450">
    <property type="entry name" value="ACONITASE_1"/>
    <property type="match status" value="1"/>
</dbReference>
<evidence type="ECO:0000256" key="4">
    <source>
        <dbReference type="ARBA" id="ARBA00015940"/>
    </source>
</evidence>
<dbReference type="InterPro" id="IPR018136">
    <property type="entry name" value="Aconitase_4Fe-4S_BS"/>
</dbReference>
<evidence type="ECO:0000259" key="14">
    <source>
        <dbReference type="Pfam" id="PF00330"/>
    </source>
</evidence>
<keyword evidence="8 13" id="KW-0408">Iron</keyword>
<dbReference type="InterPro" id="IPR015928">
    <property type="entry name" value="Aconitase/3IPM_dehydase_swvl"/>
</dbReference>
<evidence type="ECO:0000256" key="10">
    <source>
        <dbReference type="ARBA" id="ARBA00023128"/>
    </source>
</evidence>
<dbReference type="GO" id="GO:0003994">
    <property type="term" value="F:aconitate hydratase activity"/>
    <property type="evidence" value="ECO:0007669"/>
    <property type="project" value="UniProtKB-EC"/>
</dbReference>
<proteinExistence type="inferred from homology"/>
<comment type="subcellular location">
    <subcellularLocation>
        <location evidence="1 13">Mitochondrion</location>
    </subcellularLocation>
</comment>
<dbReference type="EC" id="4.2.1.-" evidence="13"/>
<dbReference type="PROSITE" id="PS01244">
    <property type="entry name" value="ACONITASE_2"/>
    <property type="match status" value="1"/>
</dbReference>
<evidence type="ECO:0000256" key="7">
    <source>
        <dbReference type="ARBA" id="ARBA00022946"/>
    </source>
</evidence>
<evidence type="ECO:0000256" key="6">
    <source>
        <dbReference type="ARBA" id="ARBA00022723"/>
    </source>
</evidence>
<dbReference type="InterPro" id="IPR000573">
    <property type="entry name" value="AconitaseA/IPMdHydase_ssu_swvl"/>
</dbReference>
<keyword evidence="6 13" id="KW-0479">Metal-binding</keyword>
<dbReference type="PANTHER" id="PTHR43160:SF3">
    <property type="entry name" value="ACONITATE HYDRATASE, MITOCHONDRIAL"/>
    <property type="match status" value="1"/>
</dbReference>
<keyword evidence="11 13" id="KW-0456">Lyase</keyword>
<sequence>MTIIARTVKVAPKAFRAVPVRCLATIAPSQKVPISNLEPSQYVNYQRIENNLKVVRDRQVVLWVSIQDLPILSNPSVLGHPLTLAEKIVYGHLDNAKEQDLVRGKSYLKLRPDRVACQDATAQMALLQFMSAGMPTVAVPTTVHCDHLIEAQVGGVKDLARANSINKEVYDFLATCTAKYGIGFWRPGSGIIHQIILENYAFPGGLMIGTDSHTPNAGGLGMVAIGVGGADAVDVMANIPWELKCPKVIGVKLTGKLSGWTSAKDVILKVAGILTVKGGTGAIVEYHGPGVESISCTGMATICNMGAEIGATTSLFPYNKRMSDYLVATKRPYIARWADSFRHNLVPDEGGKYDQLIEIDLNTLEPAINGPFTPDLYTPISQFKDAVAKNSWPAELKVGLIGSCTNSSYEDMSRSASLAKQALDAGLKAKSLFTITPGSEQIRATIARDGQMQILEQAGGMVLANACGPCIGQWDRKDIKKGEKNSIVTSYNRNFTGRNDANPATHAFVTSPELVTAMVFAGSLNFNPLTDTIPTPSGKPFKFSPPHGDELPARGYDAGENTYQAPPADRTSVKVAVSPTSDRLQLLAPFAKWNGKDLKGAPILIKVKGKCTTDHISMAGPWLKYRGHLDNISNNMLIGAINSENGKANSVKNILKDGAFEEIPKVARQLKAKGIPWVVIGDENYGEGSSREHAALEVRHLGGFAVIVKSFARIHETNLKKQGMLPLTFVNPADYDKIDPTDKVDIIGLENNLKPGSTLTLRVHKASGSSVDIPLAHTFNEGQIGWFKNGSALNMMAEAAAKN</sequence>
<evidence type="ECO:0000256" key="5">
    <source>
        <dbReference type="ARBA" id="ARBA00022532"/>
    </source>
</evidence>
<dbReference type="SUPFAM" id="SSF52016">
    <property type="entry name" value="LeuD/IlvD-like"/>
    <property type="match status" value="1"/>
</dbReference>
<comment type="cofactor">
    <cofactor evidence="13">
        <name>[4Fe-4S] cluster</name>
        <dbReference type="ChEBI" id="CHEBI:49883"/>
    </cofactor>
    <text evidence="13">Binds 1 [4Fe-4S] cluster per subunit.</text>
</comment>
<feature type="domain" description="Aconitase/3-isopropylmalate dehydratase large subunit alpha/beta/alpha" evidence="14">
    <location>
        <begin position="86"/>
        <end position="522"/>
    </location>
</feature>
<evidence type="ECO:0000256" key="1">
    <source>
        <dbReference type="ARBA" id="ARBA00004173"/>
    </source>
</evidence>
<dbReference type="GO" id="GO:0005739">
    <property type="term" value="C:mitochondrion"/>
    <property type="evidence" value="ECO:0007669"/>
    <property type="project" value="UniProtKB-SubCell"/>
</dbReference>
<dbReference type="RefSeq" id="XP_031027474.1">
    <property type="nucleotide sequence ID" value="XM_031166382.1"/>
</dbReference>
<evidence type="ECO:0000256" key="3">
    <source>
        <dbReference type="ARBA" id="ARBA00007185"/>
    </source>
</evidence>
<dbReference type="AlphaFoldDB" id="A0A507CIQ7"/>
<dbReference type="EMBL" id="QEAO01000002">
    <property type="protein sequence ID" value="TPX37563.1"/>
    <property type="molecule type" value="Genomic_DNA"/>
</dbReference>
<keyword evidence="7 13" id="KW-0809">Transit peptide</keyword>
<dbReference type="STRING" id="1806994.A0A507CIQ7"/>
<comment type="pathway">
    <text evidence="2">Carbohydrate metabolism; tricarboxylic acid cycle; isocitrate from oxaloacetate: step 2/2.</text>
</comment>
<reference evidence="16 17" key="1">
    <citation type="journal article" date="2019" name="Sci. Rep.">
        <title>Comparative genomics of chytrid fungi reveal insights into the obligate biotrophic and pathogenic lifestyle of Synchytrium endobioticum.</title>
        <authorList>
            <person name="van de Vossenberg B.T.L.H."/>
            <person name="Warris S."/>
            <person name="Nguyen H.D.T."/>
            <person name="van Gent-Pelzer M.P.E."/>
            <person name="Joly D.L."/>
            <person name="van de Geest H.C."/>
            <person name="Bonants P.J.M."/>
            <person name="Smith D.S."/>
            <person name="Levesque C.A."/>
            <person name="van der Lee T.A.J."/>
        </authorList>
    </citation>
    <scope>NUCLEOTIDE SEQUENCE [LARGE SCALE GENOMIC DNA]</scope>
    <source>
        <strain evidence="16 17">JEL517</strain>
    </source>
</reference>
<dbReference type="Pfam" id="PF00330">
    <property type="entry name" value="Aconitase"/>
    <property type="match status" value="1"/>
</dbReference>
<dbReference type="GO" id="GO:0046872">
    <property type="term" value="F:metal ion binding"/>
    <property type="evidence" value="ECO:0007669"/>
    <property type="project" value="UniProtKB-UniRule"/>
</dbReference>
<evidence type="ECO:0000313" key="17">
    <source>
        <dbReference type="Proteomes" id="UP000319731"/>
    </source>
</evidence>
<dbReference type="GO" id="GO:0006099">
    <property type="term" value="P:tricarboxylic acid cycle"/>
    <property type="evidence" value="ECO:0007669"/>
    <property type="project" value="UniProtKB-KW"/>
</dbReference>
<keyword evidence="9 13" id="KW-0411">Iron-sulfur</keyword>
<dbReference type="SUPFAM" id="SSF53732">
    <property type="entry name" value="Aconitase iron-sulfur domain"/>
    <property type="match status" value="1"/>
</dbReference>
<keyword evidence="17" id="KW-1185">Reference proteome</keyword>
<dbReference type="Proteomes" id="UP000319731">
    <property type="component" value="Unassembled WGS sequence"/>
</dbReference>
<dbReference type="InterPro" id="IPR036008">
    <property type="entry name" value="Aconitase_4Fe-4S_dom"/>
</dbReference>
<dbReference type="GO" id="GO:0051539">
    <property type="term" value="F:4 iron, 4 sulfur cluster binding"/>
    <property type="evidence" value="ECO:0007669"/>
    <property type="project" value="UniProtKB-UniRule"/>
</dbReference>
<organism evidence="16 17">
    <name type="scientific">Synchytrium microbalum</name>
    <dbReference type="NCBI Taxonomy" id="1806994"/>
    <lineage>
        <taxon>Eukaryota</taxon>
        <taxon>Fungi</taxon>
        <taxon>Fungi incertae sedis</taxon>
        <taxon>Chytridiomycota</taxon>
        <taxon>Chytridiomycota incertae sedis</taxon>
        <taxon>Chytridiomycetes</taxon>
        <taxon>Synchytriales</taxon>
        <taxon>Synchytriaceae</taxon>
        <taxon>Synchytrium</taxon>
    </lineage>
</organism>
<keyword evidence="5" id="KW-0816">Tricarboxylic acid cycle</keyword>
<dbReference type="FunFam" id="3.20.19.10:FF:000002">
    <property type="entry name" value="Aconitate hydratase, mitochondrial"/>
    <property type="match status" value="1"/>
</dbReference>
<dbReference type="Pfam" id="PF00694">
    <property type="entry name" value="Aconitase_C"/>
    <property type="match status" value="1"/>
</dbReference>
<evidence type="ECO:0000256" key="2">
    <source>
        <dbReference type="ARBA" id="ARBA00004717"/>
    </source>
</evidence>
<protein>
    <recommendedName>
        <fullName evidence="4 13">Aconitate hydratase, mitochondrial</fullName>
        <shortName evidence="13">Aconitase</shortName>
        <ecNumber evidence="13">4.2.1.-</ecNumber>
    </recommendedName>
</protein>